<gene>
    <name evidence="1" type="ORF">CEXT_193921</name>
</gene>
<sequence>MAFQNHYGNESLDISGDFCENRRGNRLYVSLDELFIRRRNAFLPQDTLTIRCHMKRINSAVPVFIQSTARTRIGVERNHFTWNLSDFSTLRKGEERAIAVESSGGKFSPLTLKLSIVGEPISEERIQIEFHRKEIRNESFSKLKISLLNNEKNPLSQSKTSSCLSIIIPRFGSLLLS</sequence>
<reference evidence="1 2" key="1">
    <citation type="submission" date="2021-06" db="EMBL/GenBank/DDBJ databases">
        <title>Caerostris extrusa draft genome.</title>
        <authorList>
            <person name="Kono N."/>
            <person name="Arakawa K."/>
        </authorList>
    </citation>
    <scope>NUCLEOTIDE SEQUENCE [LARGE SCALE GENOMIC DNA]</scope>
</reference>
<comment type="caution">
    <text evidence="1">The sequence shown here is derived from an EMBL/GenBank/DDBJ whole genome shotgun (WGS) entry which is preliminary data.</text>
</comment>
<organism evidence="1 2">
    <name type="scientific">Caerostris extrusa</name>
    <name type="common">Bark spider</name>
    <name type="synonym">Caerostris bankana</name>
    <dbReference type="NCBI Taxonomy" id="172846"/>
    <lineage>
        <taxon>Eukaryota</taxon>
        <taxon>Metazoa</taxon>
        <taxon>Ecdysozoa</taxon>
        <taxon>Arthropoda</taxon>
        <taxon>Chelicerata</taxon>
        <taxon>Arachnida</taxon>
        <taxon>Araneae</taxon>
        <taxon>Araneomorphae</taxon>
        <taxon>Entelegynae</taxon>
        <taxon>Araneoidea</taxon>
        <taxon>Araneidae</taxon>
        <taxon>Caerostris</taxon>
    </lineage>
</organism>
<evidence type="ECO:0000313" key="1">
    <source>
        <dbReference type="EMBL" id="GIY60101.1"/>
    </source>
</evidence>
<dbReference type="EMBL" id="BPLR01013278">
    <property type="protein sequence ID" value="GIY60101.1"/>
    <property type="molecule type" value="Genomic_DNA"/>
</dbReference>
<dbReference type="AlphaFoldDB" id="A0AAV4UQF3"/>
<name>A0AAV4UQF3_CAEEX</name>
<proteinExistence type="predicted"/>
<dbReference type="Proteomes" id="UP001054945">
    <property type="component" value="Unassembled WGS sequence"/>
</dbReference>
<accession>A0AAV4UQF3</accession>
<protein>
    <submittedName>
        <fullName evidence="1">Uncharacterized protein</fullName>
    </submittedName>
</protein>
<evidence type="ECO:0000313" key="2">
    <source>
        <dbReference type="Proteomes" id="UP001054945"/>
    </source>
</evidence>
<keyword evidence="2" id="KW-1185">Reference proteome</keyword>